<reference evidence="1 2" key="1">
    <citation type="submission" date="2015-07" db="EMBL/GenBank/DDBJ databases">
        <title>The genome of Melipona quadrifasciata.</title>
        <authorList>
            <person name="Pan H."/>
            <person name="Kapheim K."/>
        </authorList>
    </citation>
    <scope>NUCLEOTIDE SEQUENCE [LARGE SCALE GENOMIC DNA]</scope>
    <source>
        <strain evidence="1">0111107301</strain>
        <tissue evidence="1">Whole body</tissue>
    </source>
</reference>
<accession>A0A0M9A8E1</accession>
<evidence type="ECO:0000313" key="2">
    <source>
        <dbReference type="Proteomes" id="UP000053105"/>
    </source>
</evidence>
<dbReference type="AlphaFoldDB" id="A0A0M9A8E1"/>
<protein>
    <submittedName>
        <fullName evidence="1">Uncharacterized protein</fullName>
    </submittedName>
</protein>
<name>A0A0M9A8E1_9HYME</name>
<evidence type="ECO:0000313" key="1">
    <source>
        <dbReference type="EMBL" id="KOX79340.1"/>
    </source>
</evidence>
<sequence>MSVIKESSNSTKKVKAGRNLKQSIKYHGNDGSLEKIMKELCQISFSVSCLKLTLILILQIDLISQYYRSSSKKIGYVRNNCNYVFHR</sequence>
<dbReference type="Proteomes" id="UP000053105">
    <property type="component" value="Unassembled WGS sequence"/>
</dbReference>
<dbReference type="EMBL" id="KQ435713">
    <property type="protein sequence ID" value="KOX79340.1"/>
    <property type="molecule type" value="Genomic_DNA"/>
</dbReference>
<proteinExistence type="predicted"/>
<keyword evidence="2" id="KW-1185">Reference proteome</keyword>
<gene>
    <name evidence="1" type="ORF">WN51_09142</name>
</gene>
<organism evidence="1 2">
    <name type="scientific">Melipona quadrifasciata</name>
    <dbReference type="NCBI Taxonomy" id="166423"/>
    <lineage>
        <taxon>Eukaryota</taxon>
        <taxon>Metazoa</taxon>
        <taxon>Ecdysozoa</taxon>
        <taxon>Arthropoda</taxon>
        <taxon>Hexapoda</taxon>
        <taxon>Insecta</taxon>
        <taxon>Pterygota</taxon>
        <taxon>Neoptera</taxon>
        <taxon>Endopterygota</taxon>
        <taxon>Hymenoptera</taxon>
        <taxon>Apocrita</taxon>
        <taxon>Aculeata</taxon>
        <taxon>Apoidea</taxon>
        <taxon>Anthophila</taxon>
        <taxon>Apidae</taxon>
        <taxon>Melipona</taxon>
    </lineage>
</organism>